<dbReference type="PANTHER" id="PTHR43245:SF23">
    <property type="entry name" value="NAD(P)-BINDING DOMAIN-CONTAINING PROTEIN"/>
    <property type="match status" value="1"/>
</dbReference>
<sequence>AMQIPTPENVPIALTNLEHPRTSYMLSKIYGEAMCHHSNLPFTIVRPHNIYGPRMGMAHVLPELIMKARALPQGARFEVASVDHRRAFCFIDDAVEILRSLASNPKAAGGIFNLGNQEQEMNIGEVAHIVLEATGRTDLQMVPLPETPGSPARRCPDMARTIDLIGCRPMLGLKEGIQRTCKWYTDNVFLGGGVSAI</sequence>
<accession>A0A383BAN9</accession>
<dbReference type="Pfam" id="PF01370">
    <property type="entry name" value="Epimerase"/>
    <property type="match status" value="1"/>
</dbReference>
<feature type="domain" description="NAD-dependent epimerase/dehydratase" evidence="1">
    <location>
        <begin position="15"/>
        <end position="115"/>
    </location>
</feature>
<dbReference type="AlphaFoldDB" id="A0A383BAN9"/>
<dbReference type="Gene3D" id="3.40.50.720">
    <property type="entry name" value="NAD(P)-binding Rossmann-like Domain"/>
    <property type="match status" value="1"/>
</dbReference>
<evidence type="ECO:0000259" key="1">
    <source>
        <dbReference type="Pfam" id="PF01370"/>
    </source>
</evidence>
<feature type="non-terminal residue" evidence="2">
    <location>
        <position position="1"/>
    </location>
</feature>
<evidence type="ECO:0000313" key="2">
    <source>
        <dbReference type="EMBL" id="SVE16903.1"/>
    </source>
</evidence>
<dbReference type="SUPFAM" id="SSF51735">
    <property type="entry name" value="NAD(P)-binding Rossmann-fold domains"/>
    <property type="match status" value="1"/>
</dbReference>
<dbReference type="InterPro" id="IPR050177">
    <property type="entry name" value="Lipid_A_modif_metabolic_enz"/>
</dbReference>
<organism evidence="2">
    <name type="scientific">marine metagenome</name>
    <dbReference type="NCBI Taxonomy" id="408172"/>
    <lineage>
        <taxon>unclassified sequences</taxon>
        <taxon>metagenomes</taxon>
        <taxon>ecological metagenomes</taxon>
    </lineage>
</organism>
<name>A0A383BAN9_9ZZZZ</name>
<reference evidence="2" key="1">
    <citation type="submission" date="2018-05" db="EMBL/GenBank/DDBJ databases">
        <authorList>
            <person name="Lanie J.A."/>
            <person name="Ng W.-L."/>
            <person name="Kazmierczak K.M."/>
            <person name="Andrzejewski T.M."/>
            <person name="Davidsen T.M."/>
            <person name="Wayne K.J."/>
            <person name="Tettelin H."/>
            <person name="Glass J.I."/>
            <person name="Rusch D."/>
            <person name="Podicherti R."/>
            <person name="Tsui H.-C.T."/>
            <person name="Winkler M.E."/>
        </authorList>
    </citation>
    <scope>NUCLEOTIDE SEQUENCE</scope>
</reference>
<dbReference type="InterPro" id="IPR036291">
    <property type="entry name" value="NAD(P)-bd_dom_sf"/>
</dbReference>
<dbReference type="InterPro" id="IPR001509">
    <property type="entry name" value="Epimerase_deHydtase"/>
</dbReference>
<gene>
    <name evidence="2" type="ORF">METZ01_LOCUS469757</name>
</gene>
<dbReference type="PANTHER" id="PTHR43245">
    <property type="entry name" value="BIFUNCTIONAL POLYMYXIN RESISTANCE PROTEIN ARNA"/>
    <property type="match status" value="1"/>
</dbReference>
<protein>
    <recommendedName>
        <fullName evidence="1">NAD-dependent epimerase/dehydratase domain-containing protein</fullName>
    </recommendedName>
</protein>
<dbReference type="EMBL" id="UINC01198787">
    <property type="protein sequence ID" value="SVE16903.1"/>
    <property type="molecule type" value="Genomic_DNA"/>
</dbReference>
<proteinExistence type="predicted"/>